<dbReference type="InterPro" id="IPR036439">
    <property type="entry name" value="Dockerin_dom_sf"/>
</dbReference>
<feature type="domain" description="Dockerin" evidence="2">
    <location>
        <begin position="61"/>
        <end position="121"/>
    </location>
</feature>
<evidence type="ECO:0000313" key="4">
    <source>
        <dbReference type="Proteomes" id="UP000006919"/>
    </source>
</evidence>
<dbReference type="AlphaFoldDB" id="E6UKK5"/>
<proteinExistence type="predicted"/>
<dbReference type="SUPFAM" id="SSF63446">
    <property type="entry name" value="Type I dockerin domain"/>
    <property type="match status" value="1"/>
</dbReference>
<dbReference type="InterPro" id="IPR002105">
    <property type="entry name" value="Dockerin_1_rpt"/>
</dbReference>
<evidence type="ECO:0000313" key="3">
    <source>
        <dbReference type="EMBL" id="ADU24201.1"/>
    </source>
</evidence>
<dbReference type="RefSeq" id="WP_013483746.1">
    <property type="nucleotide sequence ID" value="NC_014825.1"/>
</dbReference>
<feature type="chain" id="PRO_5003213184" description="Dockerin domain-containing protein" evidence="1">
    <location>
        <begin position="28"/>
        <end position="121"/>
    </location>
</feature>
<dbReference type="PROSITE" id="PS51766">
    <property type="entry name" value="DOCKERIN"/>
    <property type="match status" value="1"/>
</dbReference>
<dbReference type="PROSITE" id="PS00018">
    <property type="entry name" value="EF_HAND_1"/>
    <property type="match status" value="2"/>
</dbReference>
<geneLocation type="plasmid" evidence="3 4">
    <name>pRUMAL02</name>
</geneLocation>
<organism evidence="3 4">
    <name type="scientific">Ruminococcus albus (strain ATCC 27210 / DSM 20455 / JCM 14654 / NCDO 2250 / 7)</name>
    <dbReference type="NCBI Taxonomy" id="697329"/>
    <lineage>
        <taxon>Bacteria</taxon>
        <taxon>Bacillati</taxon>
        <taxon>Bacillota</taxon>
        <taxon>Clostridia</taxon>
        <taxon>Eubacteriales</taxon>
        <taxon>Oscillospiraceae</taxon>
        <taxon>Ruminococcus</taxon>
    </lineage>
</organism>
<protein>
    <recommendedName>
        <fullName evidence="2">Dockerin domain-containing protein</fullName>
    </recommendedName>
</protein>
<dbReference type="Proteomes" id="UP000006919">
    <property type="component" value="Plasmid pRUMAL02"/>
</dbReference>
<sequence precursor="true">MNGFVKKIAGIMSAVVCMGSAVVSAYAAPVLTDEDARVCSTVVEVKPELVEETERAVFVAEVSEKGDINGDNVINVVDVAALAAHIKGDKIIDTDAADINSDGFVNITDLSLLSVKVKGNG</sequence>
<evidence type="ECO:0000259" key="2">
    <source>
        <dbReference type="PROSITE" id="PS51766"/>
    </source>
</evidence>
<dbReference type="GO" id="GO:0000272">
    <property type="term" value="P:polysaccharide catabolic process"/>
    <property type="evidence" value="ECO:0007669"/>
    <property type="project" value="InterPro"/>
</dbReference>
<dbReference type="GO" id="GO:0004553">
    <property type="term" value="F:hydrolase activity, hydrolyzing O-glycosyl compounds"/>
    <property type="evidence" value="ECO:0007669"/>
    <property type="project" value="InterPro"/>
</dbReference>
<dbReference type="KEGG" id="ral:Rumal_3766"/>
<dbReference type="HOGENOM" id="CLU_2036324_0_0_9"/>
<feature type="signal peptide" evidence="1">
    <location>
        <begin position="1"/>
        <end position="27"/>
    </location>
</feature>
<gene>
    <name evidence="3" type="ordered locus">Rumal_3766</name>
</gene>
<evidence type="ECO:0000256" key="1">
    <source>
        <dbReference type="SAM" id="SignalP"/>
    </source>
</evidence>
<dbReference type="CDD" id="cd14256">
    <property type="entry name" value="Dockerin_I"/>
    <property type="match status" value="1"/>
</dbReference>
<dbReference type="InterPro" id="IPR016134">
    <property type="entry name" value="Dockerin_dom"/>
</dbReference>
<dbReference type="EMBL" id="CP002405">
    <property type="protein sequence ID" value="ADU24201.1"/>
    <property type="molecule type" value="Genomic_DNA"/>
</dbReference>
<reference evidence="4" key="1">
    <citation type="journal article" date="2011" name="J. Bacteriol.">
        <title>Complete genome of the cellulolytic ruminal bacterium Ruminococcus albus 7.</title>
        <authorList>
            <person name="Suen G."/>
            <person name="Stevenson D.M."/>
            <person name="Bruce D.C."/>
            <person name="Chertkov O."/>
            <person name="Copeland A."/>
            <person name="Cheng J.F."/>
            <person name="Detter C."/>
            <person name="Detter J.C."/>
            <person name="Goodwin L.A."/>
            <person name="Han C.S."/>
            <person name="Hauser L.J."/>
            <person name="Ivanova N.N."/>
            <person name="Kyrpides N.C."/>
            <person name="Land M.L."/>
            <person name="Lapidus A."/>
            <person name="Lucas S."/>
            <person name="Ovchinnikova G."/>
            <person name="Pitluck S."/>
            <person name="Tapia R."/>
            <person name="Woyke T."/>
            <person name="Boyum J."/>
            <person name="Mead D."/>
            <person name="Weimer P.J."/>
        </authorList>
    </citation>
    <scope>NUCLEOTIDE SEQUENCE [LARGE SCALE GENOMIC DNA]</scope>
    <source>
        <strain evidence="4">ATCC 27210 / DSM 20455 / JCM 14654 / NCDO 2250 / 7</strain>
        <plasmid evidence="4">pRUMAL02</plasmid>
    </source>
</reference>
<dbReference type="Gene3D" id="1.10.1330.10">
    <property type="entry name" value="Dockerin domain"/>
    <property type="match status" value="1"/>
</dbReference>
<dbReference type="InterPro" id="IPR018247">
    <property type="entry name" value="EF_Hand_1_Ca_BS"/>
</dbReference>
<dbReference type="Pfam" id="PF00404">
    <property type="entry name" value="Dockerin_1"/>
    <property type="match status" value="1"/>
</dbReference>
<keyword evidence="3" id="KW-0614">Plasmid</keyword>
<keyword evidence="1" id="KW-0732">Signal</keyword>
<name>E6UKK5_RUMA7</name>
<accession>E6UKK5</accession>